<dbReference type="EMBL" id="UYRS01018560">
    <property type="protein sequence ID" value="VDK37674.1"/>
    <property type="molecule type" value="Genomic_DNA"/>
</dbReference>
<evidence type="ECO:0000313" key="5">
    <source>
        <dbReference type="WBParaSite" id="TASK_0000698601-mRNA-1"/>
    </source>
</evidence>
<dbReference type="AlphaFoldDB" id="A0A0R3W979"/>
<dbReference type="WBParaSite" id="TASK_0000698601-mRNA-1">
    <property type="protein sequence ID" value="TASK_0000698601-mRNA-1"/>
    <property type="gene ID" value="TASK_0000698601"/>
</dbReference>
<reference evidence="3 4" key="2">
    <citation type="submission" date="2018-11" db="EMBL/GenBank/DDBJ databases">
        <authorList>
            <consortium name="Pathogen Informatics"/>
        </authorList>
    </citation>
    <scope>NUCLEOTIDE SEQUENCE [LARGE SCALE GENOMIC DNA]</scope>
</reference>
<dbReference type="Proteomes" id="UP000282613">
    <property type="component" value="Unassembled WGS sequence"/>
</dbReference>
<keyword evidence="2" id="KW-0812">Transmembrane</keyword>
<feature type="compositionally biased region" description="Low complexity" evidence="1">
    <location>
        <begin position="299"/>
        <end position="310"/>
    </location>
</feature>
<keyword evidence="4" id="KW-1185">Reference proteome</keyword>
<evidence type="ECO:0000313" key="4">
    <source>
        <dbReference type="Proteomes" id="UP000282613"/>
    </source>
</evidence>
<gene>
    <name evidence="3" type="ORF">TASK_LOCUS6987</name>
</gene>
<name>A0A0R3W979_TAEAS</name>
<proteinExistence type="predicted"/>
<accession>A0A0R3W979</accession>
<evidence type="ECO:0000256" key="1">
    <source>
        <dbReference type="SAM" id="MobiDB-lite"/>
    </source>
</evidence>
<evidence type="ECO:0000313" key="3">
    <source>
        <dbReference type="EMBL" id="VDK37674.1"/>
    </source>
</evidence>
<protein>
    <submittedName>
        <fullName evidence="5">Protein kinase domain-containing protein</fullName>
    </submittedName>
</protein>
<keyword evidence="2" id="KW-1133">Transmembrane helix</keyword>
<feature type="transmembrane region" description="Helical" evidence="2">
    <location>
        <begin position="220"/>
        <end position="246"/>
    </location>
</feature>
<sequence>MDAPRFSNQTRRFPTYNLSFPCSHDYSFFKDLVCYRFALALTRHPQKAITCHVHWQAVEESRSFRQLFLQPGNTYRLLPSDGETNEDELSFEEGADDSEVLLMREIASYMEPPNVTISSIECDFIVNVTCTAPFEPVELYITSHSSDLERCNGSWADLSSDQLSPVNFSVSNYVDVFLANASIRRIDGEDQFVVCRYLEKYDYRRLPISECSTHTGGRAFVFRICIIVVCYFAILLLATLTFWCWYSRRLRRRKRQAIAALIYRRDATLPTNVQHSYANAAGGGYLIFTEFSQSSRSGESSQQHVQSSVEDGQETREIDQSKLKSCANLHTQRMLPKPRPSLQLRRRGLVSVTCCYPPLPTLYRSIRGKGGLIFDHGIDLSARKYFFVPLGRLRKSLVWFRRLRQVEVLLQYYIRIPKSARLLLLCQKRRAKVVFCICELYRDFNRGHGYCGASFVSVGSVFRKRRLKYLEEVSETGSNLLSHLANHSAAIQSLRHVVYQSGDLDGRWNKVYLSHFETPKRLFQ</sequence>
<keyword evidence="2" id="KW-0472">Membrane</keyword>
<dbReference type="OrthoDB" id="6255449at2759"/>
<organism evidence="5">
    <name type="scientific">Taenia asiatica</name>
    <name type="common">Asian tapeworm</name>
    <dbReference type="NCBI Taxonomy" id="60517"/>
    <lineage>
        <taxon>Eukaryota</taxon>
        <taxon>Metazoa</taxon>
        <taxon>Spiralia</taxon>
        <taxon>Lophotrochozoa</taxon>
        <taxon>Platyhelminthes</taxon>
        <taxon>Cestoda</taxon>
        <taxon>Eucestoda</taxon>
        <taxon>Cyclophyllidea</taxon>
        <taxon>Taeniidae</taxon>
        <taxon>Taenia</taxon>
    </lineage>
</organism>
<feature type="region of interest" description="Disordered" evidence="1">
    <location>
        <begin position="299"/>
        <end position="318"/>
    </location>
</feature>
<evidence type="ECO:0000256" key="2">
    <source>
        <dbReference type="SAM" id="Phobius"/>
    </source>
</evidence>
<reference evidence="5" key="1">
    <citation type="submission" date="2017-02" db="UniProtKB">
        <authorList>
            <consortium name="WormBaseParasite"/>
        </authorList>
    </citation>
    <scope>IDENTIFICATION</scope>
</reference>